<dbReference type="NCBIfam" id="NF008674">
    <property type="entry name" value="PRK11679.1"/>
    <property type="match status" value="1"/>
</dbReference>
<accession>A0A0A3Z471</accession>
<keyword evidence="3 4" id="KW-0998">Cell outer membrane</keyword>
<evidence type="ECO:0000256" key="3">
    <source>
        <dbReference type="ARBA" id="ARBA00023237"/>
    </source>
</evidence>
<evidence type="ECO:0000256" key="2">
    <source>
        <dbReference type="ARBA" id="ARBA00023136"/>
    </source>
</evidence>
<comment type="caution">
    <text evidence="6">The sequence shown here is derived from an EMBL/GenBank/DDBJ whole genome shotgun (WGS) entry which is preliminary data.</text>
</comment>
<gene>
    <name evidence="4" type="primary">bamC</name>
    <name evidence="6" type="ORF">NG99_13685</name>
</gene>
<dbReference type="GO" id="GO:0009279">
    <property type="term" value="C:cell outer membrane"/>
    <property type="evidence" value="ECO:0007669"/>
    <property type="project" value="UniProtKB-SubCell"/>
</dbReference>
<comment type="subcellular location">
    <subcellularLocation>
        <location evidence="4">Cell outer membrane</location>
        <topology evidence="4">Lipid-anchor</topology>
    </subcellularLocation>
</comment>
<comment type="similarity">
    <text evidence="4">Belongs to the BamC family.</text>
</comment>
<dbReference type="Pfam" id="PF06804">
    <property type="entry name" value="Lipoprotein_18"/>
    <property type="match status" value="1"/>
</dbReference>
<feature type="region of interest" description="Disordered" evidence="5">
    <location>
        <begin position="208"/>
        <end position="232"/>
    </location>
</feature>
<organism evidence="6 7">
    <name type="scientific">Erwinia typographi</name>
    <dbReference type="NCBI Taxonomy" id="371042"/>
    <lineage>
        <taxon>Bacteria</taxon>
        <taxon>Pseudomonadati</taxon>
        <taxon>Pseudomonadota</taxon>
        <taxon>Gammaproteobacteria</taxon>
        <taxon>Enterobacterales</taxon>
        <taxon>Erwiniaceae</taxon>
        <taxon>Erwinia</taxon>
    </lineage>
</organism>
<keyword evidence="1 4" id="KW-0732">Signal</keyword>
<dbReference type="AlphaFoldDB" id="A0A0A3Z471"/>
<evidence type="ECO:0000313" key="7">
    <source>
        <dbReference type="Proteomes" id="UP000030351"/>
    </source>
</evidence>
<dbReference type="GO" id="GO:0043165">
    <property type="term" value="P:Gram-negative-bacterium-type cell outer membrane assembly"/>
    <property type="evidence" value="ECO:0007669"/>
    <property type="project" value="UniProtKB-UniRule"/>
</dbReference>
<dbReference type="EMBL" id="JRUQ01000040">
    <property type="protein sequence ID" value="KGT92446.1"/>
    <property type="molecule type" value="Genomic_DNA"/>
</dbReference>
<evidence type="ECO:0000256" key="1">
    <source>
        <dbReference type="ARBA" id="ARBA00022729"/>
    </source>
</evidence>
<dbReference type="InterPro" id="IPR014524">
    <property type="entry name" value="BamC"/>
</dbReference>
<dbReference type="PIRSF" id="PIRSF026343">
    <property type="entry name" value="NlpB"/>
    <property type="match status" value="1"/>
</dbReference>
<keyword evidence="4" id="KW-0564">Palmitate</keyword>
<dbReference type="GO" id="GO:0051205">
    <property type="term" value="P:protein insertion into membrane"/>
    <property type="evidence" value="ECO:0007669"/>
    <property type="project" value="UniProtKB-UniRule"/>
</dbReference>
<evidence type="ECO:0000256" key="5">
    <source>
        <dbReference type="SAM" id="MobiDB-lite"/>
    </source>
</evidence>
<evidence type="ECO:0000256" key="4">
    <source>
        <dbReference type="HAMAP-Rule" id="MF_00924"/>
    </source>
</evidence>
<evidence type="ECO:0000313" key="6">
    <source>
        <dbReference type="EMBL" id="KGT92446.1"/>
    </source>
</evidence>
<dbReference type="InterPro" id="IPR042268">
    <property type="entry name" value="BamC_C"/>
</dbReference>
<keyword evidence="7" id="KW-1185">Reference proteome</keyword>
<dbReference type="eggNOG" id="COG3317">
    <property type="taxonomic scope" value="Bacteria"/>
</dbReference>
<proteinExistence type="inferred from homology"/>
<keyword evidence="4" id="KW-0449">Lipoprotein</keyword>
<name>A0A0A3Z471_9GAMM</name>
<keyword evidence="2 4" id="KW-0472">Membrane</keyword>
<dbReference type="Proteomes" id="UP000030351">
    <property type="component" value="Unassembled WGS sequence"/>
</dbReference>
<dbReference type="HAMAP" id="MF_00924">
    <property type="entry name" value="OM_assembly_BamC"/>
    <property type="match status" value="1"/>
</dbReference>
<dbReference type="STRING" id="371042.NG99_13685"/>
<protein>
    <recommendedName>
        <fullName evidence="4">Outer membrane protein assembly factor BamC</fullName>
    </recommendedName>
</protein>
<dbReference type="RefSeq" id="WP_034893751.1">
    <property type="nucleotide sequence ID" value="NZ_JRUQ01000040.1"/>
</dbReference>
<dbReference type="Gene3D" id="3.30.530.50">
    <property type="match status" value="1"/>
</dbReference>
<dbReference type="InterPro" id="IPR010653">
    <property type="entry name" value="NlpB/DapX"/>
</dbReference>
<comment type="function">
    <text evidence="4">Part of the outer membrane protein assembly complex, which is involved in assembly and insertion of beta-barrel proteins into the outer membrane.</text>
</comment>
<reference evidence="6 7" key="1">
    <citation type="submission" date="2014-10" db="EMBL/GenBank/DDBJ databases">
        <title>Genome sequence of Erwinia typographi M043b.</title>
        <authorList>
            <person name="Chan K.-G."/>
            <person name="Tan W.-S."/>
        </authorList>
    </citation>
    <scope>NUCLEOTIDE SEQUENCE [LARGE SCALE GENOMIC DNA]</scope>
    <source>
        <strain evidence="6 7">M043b</strain>
    </source>
</reference>
<sequence length="344" mass="37498">MAYSVQKSTVAKVVGLSLVMLLAACSSDQRYKRQVSGDESYLKAADVSDLHAPAGMVMPLQNGDFDIPPASSTGAIGKQLDIRPPAQPLALMNGTRTQFAGNSGVLLLENASSGSLWPQVVDVVQAKNYPIASRTDANQTLNTDWVQWNRADEDHQYRGRYQIAVQQQGYQQALSVKLLELQQEGKVINSPVQQQRYTAQMLNELSSGLDQNETSRENAAAKRSSTQIDVQSGADDTGLPDLILRAPYNTVWERLPAALQRVGMKVTDTNRSQGSLSVTYKALDSDEWDQLGAKDPGLTNGDYKLQVGDLDNRSSLQFLDPKGHTLTQSQNDALVAVFQAALSK</sequence>
<dbReference type="OrthoDB" id="5686855at2"/>
<comment type="subunit">
    <text evidence="4">Part of the Bam complex, which is composed of the outer membrane protein BamA, and four lipoproteins BamB, BamC, BamD and BamE.</text>
</comment>
<dbReference type="PROSITE" id="PS51257">
    <property type="entry name" value="PROKAR_LIPOPROTEIN"/>
    <property type="match status" value="1"/>
</dbReference>
<dbReference type="Gene3D" id="3.30.310.170">
    <property type="entry name" value="Outer membrane protein assembly factor BamC"/>
    <property type="match status" value="1"/>
</dbReference>